<keyword evidence="1" id="KW-1185">Reference proteome</keyword>
<dbReference type="Proteomes" id="UP000050792">
    <property type="component" value="Unassembled WGS sequence"/>
</dbReference>
<dbReference type="AlphaFoldDB" id="A0AA85FHU9"/>
<dbReference type="WBParaSite" id="SRDH1_48790.1">
    <property type="protein sequence ID" value="SRDH1_48790.1"/>
    <property type="gene ID" value="SRDH1_48790"/>
</dbReference>
<protein>
    <submittedName>
        <fullName evidence="2">Uncharacterized protein</fullName>
    </submittedName>
</protein>
<evidence type="ECO:0000313" key="2">
    <source>
        <dbReference type="WBParaSite" id="SRDH1_48790.1"/>
    </source>
</evidence>
<reference evidence="1" key="1">
    <citation type="submission" date="2022-06" db="EMBL/GenBank/DDBJ databases">
        <authorList>
            <person name="Berger JAMES D."/>
            <person name="Berger JAMES D."/>
        </authorList>
    </citation>
    <scope>NUCLEOTIDE SEQUENCE [LARGE SCALE GENOMIC DNA]</scope>
</reference>
<accession>A0AA85FHU9</accession>
<evidence type="ECO:0000313" key="1">
    <source>
        <dbReference type="Proteomes" id="UP000050792"/>
    </source>
</evidence>
<reference evidence="2" key="2">
    <citation type="submission" date="2023-11" db="UniProtKB">
        <authorList>
            <consortium name="WormBaseParasite"/>
        </authorList>
    </citation>
    <scope>IDENTIFICATION</scope>
</reference>
<sequence length="76" mass="9190">MFIRDLATSHLTSETEVYQGIYVINDHLYNRQQLIKTNSTYYTQSIIHCQRVFQQFQLIIFEKLFKNQSAYSFILF</sequence>
<organism evidence="1 2">
    <name type="scientific">Schistosoma rodhaini</name>
    <dbReference type="NCBI Taxonomy" id="6188"/>
    <lineage>
        <taxon>Eukaryota</taxon>
        <taxon>Metazoa</taxon>
        <taxon>Spiralia</taxon>
        <taxon>Lophotrochozoa</taxon>
        <taxon>Platyhelminthes</taxon>
        <taxon>Trematoda</taxon>
        <taxon>Digenea</taxon>
        <taxon>Strigeidida</taxon>
        <taxon>Schistosomatoidea</taxon>
        <taxon>Schistosomatidae</taxon>
        <taxon>Schistosoma</taxon>
    </lineage>
</organism>
<name>A0AA85FHU9_9TREM</name>
<proteinExistence type="predicted"/>